<keyword evidence="3" id="KW-0378">Hydrolase</keyword>
<protein>
    <recommendedName>
        <fullName evidence="3">Ribosome-inactivating protein</fullName>
    </recommendedName>
    <component>
        <recommendedName>
            <fullName evidence="3">Ribosome-inactivating protein chain A</fullName>
        </recommendedName>
        <alternativeName>
            <fullName evidence="3">rRNA N-glycosidase</fullName>
            <ecNumber evidence="3">3.2.2.22</ecNumber>
        </alternativeName>
    </component>
    <component>
        <recommendedName>
            <fullName evidence="3">Ribosome-inactivating protein chain B</fullName>
        </recommendedName>
    </component>
</protein>
<dbReference type="Gene3D" id="3.40.420.10">
    <property type="entry name" value="Ricin (A subunit), domain 1"/>
    <property type="match status" value="1"/>
</dbReference>
<evidence type="ECO:0000256" key="3">
    <source>
        <dbReference type="RuleBase" id="RU004915"/>
    </source>
</evidence>
<keyword evidence="3" id="KW-0800">Toxin</keyword>
<dbReference type="Proteomes" id="UP000245207">
    <property type="component" value="Unassembled WGS sequence"/>
</dbReference>
<dbReference type="InterPro" id="IPR017989">
    <property type="entry name" value="Ribosome_inactivat_1/2"/>
</dbReference>
<evidence type="ECO:0000313" key="6">
    <source>
        <dbReference type="Proteomes" id="UP000245207"/>
    </source>
</evidence>
<feature type="domain" description="Ricin B lectin" evidence="4">
    <location>
        <begin position="317"/>
        <end position="443"/>
    </location>
</feature>
<dbReference type="PROSITE" id="PS50231">
    <property type="entry name" value="RICIN_B_LECTIN"/>
    <property type="match status" value="2"/>
</dbReference>
<dbReference type="InterPro" id="IPR035992">
    <property type="entry name" value="Ricin_B-like_lectins"/>
</dbReference>
<dbReference type="OrthoDB" id="1642280at2759"/>
<dbReference type="PANTHER" id="PTHR33453:SF34">
    <property type="entry name" value="RIBOSOME-INACTIVATING PROTEIN"/>
    <property type="match status" value="1"/>
</dbReference>
<accession>A0A2U1PN50</accession>
<dbReference type="Pfam" id="PF00652">
    <property type="entry name" value="Ricin_B_lectin"/>
    <property type="match status" value="2"/>
</dbReference>
<dbReference type="CDD" id="cd23443">
    <property type="entry name" value="beta-trefoil_Ricin_RIPs_II_rpt1"/>
    <property type="match status" value="1"/>
</dbReference>
<comment type="function">
    <text evidence="3">The A chain is responsible for inhibiting protein synthesis through the catalytic inactivation of 60S ribosomal subunits by removing adenine from position 4,324 of 28S rRNA. The B chain binds to cell receptors and probably facilitates the entry into the cell of the A chain; B chains are also responsible for cell agglutination (lectin activity).</text>
</comment>
<sequence>MIVQIFMCRIGNRKLKSLAGAVVRWFSKIPSFGVEAQATNIFFYDNGYTPNATAYEELLRRLRSRLASGTNAHGIPMTRPRTNVPLQERFIQVELRAGDQESITVIFDTADVWVVGYIIIDRGRPTLRYLNQVPTELFLAFPRPHYNHDPLRLDGNYNHLPSRSGTPLGHGALNVAISNLYYGHAAHQPRALLVIIQMVAEAVRIRYVEQLVVQHMRQNPFPYRDFNLDFTAISLENRWSALSEEIQRSGVRGIFRRAIEIQNALNQIVRIENVQESLHQAALALMLYTCNNPRPIIRTLFPVAVGADERCDDPYGEPTTNIIGRNGLCVDVKIKDYYHDGAATMLWPCGNAKRDQLWTFKSDGTIRSNGKCLTTYGYSPGNYIMIYDCDRAEPDATKWYLSNVGTIINPRSGLAIAAETSTQGTELALAENNNSSRQAWSARNYSQPTINYISGFRGMCLQANGFNGSVWLEDCYIWTMPSSQQWALYGDSTIRLYSNRTLCVTSKGPNSWDQIILLECQGSENQRWTFMADGTILNPNARLVMDVRESDVTLQEIILRHPTGNPNQKWLAF</sequence>
<dbReference type="Gene3D" id="4.10.470.10">
    <property type="entry name" value="Ricin (A Subunit), domain 2"/>
    <property type="match status" value="1"/>
</dbReference>
<dbReference type="SMART" id="SM00458">
    <property type="entry name" value="RICIN"/>
    <property type="match status" value="2"/>
</dbReference>
<organism evidence="5 6">
    <name type="scientific">Artemisia annua</name>
    <name type="common">Sweet wormwood</name>
    <dbReference type="NCBI Taxonomy" id="35608"/>
    <lineage>
        <taxon>Eukaryota</taxon>
        <taxon>Viridiplantae</taxon>
        <taxon>Streptophyta</taxon>
        <taxon>Embryophyta</taxon>
        <taxon>Tracheophyta</taxon>
        <taxon>Spermatophyta</taxon>
        <taxon>Magnoliopsida</taxon>
        <taxon>eudicotyledons</taxon>
        <taxon>Gunneridae</taxon>
        <taxon>Pentapetalae</taxon>
        <taxon>asterids</taxon>
        <taxon>campanulids</taxon>
        <taxon>Asterales</taxon>
        <taxon>Asteraceae</taxon>
        <taxon>Asteroideae</taxon>
        <taxon>Anthemideae</taxon>
        <taxon>Artemisiinae</taxon>
        <taxon>Artemisia</taxon>
    </lineage>
</organism>
<dbReference type="InterPro" id="IPR016139">
    <property type="entry name" value="Ribosome_inactivat_prot_sub2"/>
</dbReference>
<dbReference type="GO" id="GO:0017148">
    <property type="term" value="P:negative regulation of translation"/>
    <property type="evidence" value="ECO:0007669"/>
    <property type="project" value="UniProtKB-KW"/>
</dbReference>
<dbReference type="InterPro" id="IPR036041">
    <property type="entry name" value="Ribosome-inact_prot_sf"/>
</dbReference>
<dbReference type="PANTHER" id="PTHR33453">
    <property type="match status" value="1"/>
</dbReference>
<reference evidence="5 6" key="1">
    <citation type="journal article" date="2018" name="Mol. Plant">
        <title>The genome of Artemisia annua provides insight into the evolution of Asteraceae family and artemisinin biosynthesis.</title>
        <authorList>
            <person name="Shen Q."/>
            <person name="Zhang L."/>
            <person name="Liao Z."/>
            <person name="Wang S."/>
            <person name="Yan T."/>
            <person name="Shi P."/>
            <person name="Liu M."/>
            <person name="Fu X."/>
            <person name="Pan Q."/>
            <person name="Wang Y."/>
            <person name="Lv Z."/>
            <person name="Lu X."/>
            <person name="Zhang F."/>
            <person name="Jiang W."/>
            <person name="Ma Y."/>
            <person name="Chen M."/>
            <person name="Hao X."/>
            <person name="Li L."/>
            <person name="Tang Y."/>
            <person name="Lv G."/>
            <person name="Zhou Y."/>
            <person name="Sun X."/>
            <person name="Brodelius P.E."/>
            <person name="Rose J.K.C."/>
            <person name="Tang K."/>
        </authorList>
    </citation>
    <scope>NUCLEOTIDE SEQUENCE [LARGE SCALE GENOMIC DNA]</scope>
    <source>
        <strain evidence="6">cv. Huhao1</strain>
        <tissue evidence="5">Leaf</tissue>
    </source>
</reference>
<dbReference type="InterPro" id="IPR016138">
    <property type="entry name" value="Ribosome_inactivat_prot_sub1"/>
</dbReference>
<feature type="domain" description="Ricin B lectin" evidence="4">
    <location>
        <begin position="448"/>
        <end position="573"/>
    </location>
</feature>
<dbReference type="Gene3D" id="2.80.10.50">
    <property type="match status" value="2"/>
</dbReference>
<keyword evidence="3" id="KW-0611">Plant defense</keyword>
<keyword evidence="1" id="KW-1015">Disulfide bond</keyword>
<comment type="caution">
    <text evidence="5">The sequence shown here is derived from an EMBL/GenBank/DDBJ whole genome shotgun (WGS) entry which is preliminary data.</text>
</comment>
<comment type="catalytic activity">
    <reaction evidence="3">
        <text>Endohydrolysis of the N-glycosidic bond at one specific adenosine on the 28S rRNA.</text>
        <dbReference type="EC" id="3.2.2.22"/>
    </reaction>
</comment>
<dbReference type="EMBL" id="PKPP01000938">
    <property type="protein sequence ID" value="PWA87193.1"/>
    <property type="molecule type" value="Genomic_DNA"/>
</dbReference>
<dbReference type="GO" id="GO:0030598">
    <property type="term" value="F:rRNA N-glycosylase activity"/>
    <property type="evidence" value="ECO:0007669"/>
    <property type="project" value="UniProtKB-EC"/>
</dbReference>
<dbReference type="Pfam" id="PF00161">
    <property type="entry name" value="RIP"/>
    <property type="match status" value="1"/>
</dbReference>
<evidence type="ECO:0000313" key="5">
    <source>
        <dbReference type="EMBL" id="PWA87193.1"/>
    </source>
</evidence>
<dbReference type="GO" id="GO:0006952">
    <property type="term" value="P:defense response"/>
    <property type="evidence" value="ECO:0007669"/>
    <property type="project" value="UniProtKB-KW"/>
</dbReference>
<dbReference type="GO" id="GO:0090729">
    <property type="term" value="F:toxin activity"/>
    <property type="evidence" value="ECO:0007669"/>
    <property type="project" value="UniProtKB-KW"/>
</dbReference>
<evidence type="ECO:0000259" key="4">
    <source>
        <dbReference type="SMART" id="SM00458"/>
    </source>
</evidence>
<gene>
    <name evidence="5" type="ORF">CTI12_AA064200</name>
</gene>
<dbReference type="InterPro" id="IPR001574">
    <property type="entry name" value="Ribosome_inactivat_prot"/>
</dbReference>
<proteinExistence type="inferred from homology"/>
<name>A0A2U1PN50_ARTAN</name>
<dbReference type="PRINTS" id="PR00396">
    <property type="entry name" value="SHIGARICIN"/>
</dbReference>
<evidence type="ECO:0000256" key="2">
    <source>
        <dbReference type="ARBA" id="ARBA00023180"/>
    </source>
</evidence>
<keyword evidence="3" id="KW-0652">Protein synthesis inhibitor</keyword>
<dbReference type="InterPro" id="IPR000772">
    <property type="entry name" value="Ricin_B_lectin"/>
</dbReference>
<comment type="subunit">
    <text evidence="3">Might form dimers or tetramers of disulfide-linked A and B chains.</text>
</comment>
<keyword evidence="2" id="KW-0325">Glycoprotein</keyword>
<evidence type="ECO:0000256" key="1">
    <source>
        <dbReference type="ARBA" id="ARBA00023157"/>
    </source>
</evidence>
<dbReference type="SUPFAM" id="SSF56371">
    <property type="entry name" value="Ribosome inactivating proteins (RIP)"/>
    <property type="match status" value="1"/>
</dbReference>
<comment type="similarity">
    <text evidence="3">Belongs to the ribosome-inactivating protein family.</text>
</comment>
<keyword evidence="6" id="KW-1185">Reference proteome</keyword>
<dbReference type="AlphaFoldDB" id="A0A2U1PN50"/>
<dbReference type="STRING" id="35608.A0A2U1PN50"/>
<dbReference type="EC" id="3.2.2.22" evidence="3"/>
<dbReference type="SUPFAM" id="SSF50370">
    <property type="entry name" value="Ricin B-like lectins"/>
    <property type="match status" value="2"/>
</dbReference>